<organism evidence="1 2">
    <name type="scientific">Arctium lappa</name>
    <name type="common">Greater burdock</name>
    <name type="synonym">Lappa major</name>
    <dbReference type="NCBI Taxonomy" id="4217"/>
    <lineage>
        <taxon>Eukaryota</taxon>
        <taxon>Viridiplantae</taxon>
        <taxon>Streptophyta</taxon>
        <taxon>Embryophyta</taxon>
        <taxon>Tracheophyta</taxon>
        <taxon>Spermatophyta</taxon>
        <taxon>Magnoliopsida</taxon>
        <taxon>eudicotyledons</taxon>
        <taxon>Gunneridae</taxon>
        <taxon>Pentapetalae</taxon>
        <taxon>asterids</taxon>
        <taxon>campanulids</taxon>
        <taxon>Asterales</taxon>
        <taxon>Asteraceae</taxon>
        <taxon>Carduoideae</taxon>
        <taxon>Cardueae</taxon>
        <taxon>Arctiinae</taxon>
        <taxon>Arctium</taxon>
    </lineage>
</organism>
<evidence type="ECO:0000313" key="1">
    <source>
        <dbReference type="EMBL" id="KAI3735020.1"/>
    </source>
</evidence>
<reference evidence="1 2" key="2">
    <citation type="journal article" date="2022" name="Mol. Ecol. Resour.">
        <title>The genomes of chicory, endive, great burdock and yacon provide insights into Asteraceae paleo-polyploidization history and plant inulin production.</title>
        <authorList>
            <person name="Fan W."/>
            <person name="Wang S."/>
            <person name="Wang H."/>
            <person name="Wang A."/>
            <person name="Jiang F."/>
            <person name="Liu H."/>
            <person name="Zhao H."/>
            <person name="Xu D."/>
            <person name="Zhang Y."/>
        </authorList>
    </citation>
    <scope>NUCLEOTIDE SEQUENCE [LARGE SCALE GENOMIC DNA]</scope>
    <source>
        <strain evidence="2">cv. Niubang</strain>
    </source>
</reference>
<keyword evidence="2" id="KW-1185">Reference proteome</keyword>
<gene>
    <name evidence="1" type="ORF">L6452_14506</name>
</gene>
<accession>A0ACB9CLF5</accession>
<evidence type="ECO:0000313" key="2">
    <source>
        <dbReference type="Proteomes" id="UP001055879"/>
    </source>
</evidence>
<dbReference type="EMBL" id="CM042050">
    <property type="protein sequence ID" value="KAI3735020.1"/>
    <property type="molecule type" value="Genomic_DNA"/>
</dbReference>
<proteinExistence type="predicted"/>
<sequence length="84" mass="9052">MVLPTSSPSPPPTPVYNNPNTGGDTGENDYALPVTAGINVSGSDFSSPLSVTFLLRCRATTLFNRSVYADDKRAIEQFDYSCVF</sequence>
<name>A0ACB9CLF5_ARCLA</name>
<dbReference type="Proteomes" id="UP001055879">
    <property type="component" value="Linkage Group LG04"/>
</dbReference>
<reference evidence="2" key="1">
    <citation type="journal article" date="2022" name="Mol. Ecol. Resour.">
        <title>The genomes of chicory, endive, great burdock and yacon provide insights into Asteraceae palaeo-polyploidization history and plant inulin production.</title>
        <authorList>
            <person name="Fan W."/>
            <person name="Wang S."/>
            <person name="Wang H."/>
            <person name="Wang A."/>
            <person name="Jiang F."/>
            <person name="Liu H."/>
            <person name="Zhao H."/>
            <person name="Xu D."/>
            <person name="Zhang Y."/>
        </authorList>
    </citation>
    <scope>NUCLEOTIDE SEQUENCE [LARGE SCALE GENOMIC DNA]</scope>
    <source>
        <strain evidence="2">cv. Niubang</strain>
    </source>
</reference>
<comment type="caution">
    <text evidence="1">The sequence shown here is derived from an EMBL/GenBank/DDBJ whole genome shotgun (WGS) entry which is preliminary data.</text>
</comment>
<protein>
    <submittedName>
        <fullName evidence="1">Uncharacterized protein</fullName>
    </submittedName>
</protein>